<organism evidence="1 2">
    <name type="scientific">Symbiochloris irregularis</name>
    <dbReference type="NCBI Taxonomy" id="706552"/>
    <lineage>
        <taxon>Eukaryota</taxon>
        <taxon>Viridiplantae</taxon>
        <taxon>Chlorophyta</taxon>
        <taxon>core chlorophytes</taxon>
        <taxon>Trebouxiophyceae</taxon>
        <taxon>Trebouxiales</taxon>
        <taxon>Trebouxiaceae</taxon>
        <taxon>Symbiochloris</taxon>
    </lineage>
</organism>
<protein>
    <submittedName>
        <fullName evidence="1">Uncharacterized protein</fullName>
    </submittedName>
</protein>
<evidence type="ECO:0000313" key="1">
    <source>
        <dbReference type="EMBL" id="KAK9813605.1"/>
    </source>
</evidence>
<dbReference type="EMBL" id="JALJOQ010000004">
    <property type="protein sequence ID" value="KAK9813605.1"/>
    <property type="molecule type" value="Genomic_DNA"/>
</dbReference>
<evidence type="ECO:0000313" key="2">
    <source>
        <dbReference type="Proteomes" id="UP001465755"/>
    </source>
</evidence>
<accession>A0AAW1PYY2</accession>
<gene>
    <name evidence="1" type="ORF">WJX73_010344</name>
</gene>
<reference evidence="1 2" key="1">
    <citation type="journal article" date="2024" name="Nat. Commun.">
        <title>Phylogenomics reveals the evolutionary origins of lichenization in chlorophyte algae.</title>
        <authorList>
            <person name="Puginier C."/>
            <person name="Libourel C."/>
            <person name="Otte J."/>
            <person name="Skaloud P."/>
            <person name="Haon M."/>
            <person name="Grisel S."/>
            <person name="Petersen M."/>
            <person name="Berrin J.G."/>
            <person name="Delaux P.M."/>
            <person name="Dal Grande F."/>
            <person name="Keller J."/>
        </authorList>
    </citation>
    <scope>NUCLEOTIDE SEQUENCE [LARGE SCALE GENOMIC DNA]</scope>
    <source>
        <strain evidence="1 2">SAG 2036</strain>
    </source>
</reference>
<dbReference type="AlphaFoldDB" id="A0AAW1PYY2"/>
<name>A0AAW1PYY2_9CHLO</name>
<dbReference type="Proteomes" id="UP001465755">
    <property type="component" value="Unassembled WGS sequence"/>
</dbReference>
<keyword evidence="2" id="KW-1185">Reference proteome</keyword>
<proteinExistence type="predicted"/>
<comment type="caution">
    <text evidence="1">The sequence shown here is derived from an EMBL/GenBank/DDBJ whole genome shotgun (WGS) entry which is preliminary data.</text>
</comment>
<sequence>MVWYKLSAAGTAASQHKGGKQTAASLSTLSSRRPPSAQGILGVGLEMLRILSPALSGSCALLFLQAATAAAVPDLWSKQFAGDCHAPAPKTGLLQEATGSVTAAAKPLLGTAGIKQHGRISSAPCQTAKAS</sequence>